<dbReference type="Pfam" id="PF13520">
    <property type="entry name" value="AA_permease_2"/>
    <property type="match status" value="1"/>
</dbReference>
<feature type="region of interest" description="Disordered" evidence="5">
    <location>
        <begin position="1"/>
        <end position="27"/>
    </location>
</feature>
<dbReference type="GO" id="GO:0015179">
    <property type="term" value="F:L-amino acid transmembrane transporter activity"/>
    <property type="evidence" value="ECO:0007669"/>
    <property type="project" value="TreeGrafter"/>
</dbReference>
<keyword evidence="2 6" id="KW-0812">Transmembrane</keyword>
<accession>A0AAJ0BQW8</accession>
<evidence type="ECO:0000256" key="5">
    <source>
        <dbReference type="SAM" id="MobiDB-lite"/>
    </source>
</evidence>
<organism evidence="7 8">
    <name type="scientific">Phialemonium atrogriseum</name>
    <dbReference type="NCBI Taxonomy" id="1093897"/>
    <lineage>
        <taxon>Eukaryota</taxon>
        <taxon>Fungi</taxon>
        <taxon>Dikarya</taxon>
        <taxon>Ascomycota</taxon>
        <taxon>Pezizomycotina</taxon>
        <taxon>Sordariomycetes</taxon>
        <taxon>Sordariomycetidae</taxon>
        <taxon>Cephalothecales</taxon>
        <taxon>Cephalothecaceae</taxon>
        <taxon>Phialemonium</taxon>
    </lineage>
</organism>
<evidence type="ECO:0000256" key="1">
    <source>
        <dbReference type="ARBA" id="ARBA00004141"/>
    </source>
</evidence>
<keyword evidence="8" id="KW-1185">Reference proteome</keyword>
<dbReference type="GeneID" id="85308879"/>
<feature type="transmembrane region" description="Helical" evidence="6">
    <location>
        <begin position="145"/>
        <end position="173"/>
    </location>
</feature>
<keyword evidence="4 6" id="KW-0472">Membrane</keyword>
<feature type="transmembrane region" description="Helical" evidence="6">
    <location>
        <begin position="492"/>
        <end position="519"/>
    </location>
</feature>
<dbReference type="PANTHER" id="PTHR11785:SF353">
    <property type="entry name" value="METHIONINE TRANSPORTER (EUROFUNG)"/>
    <property type="match status" value="1"/>
</dbReference>
<feature type="transmembrane region" description="Helical" evidence="6">
    <location>
        <begin position="390"/>
        <end position="411"/>
    </location>
</feature>
<keyword evidence="3 6" id="KW-1133">Transmembrane helix</keyword>
<protein>
    <submittedName>
        <fullName evidence="7">Amino acid permease-domain-containing protein</fullName>
    </submittedName>
</protein>
<evidence type="ECO:0000256" key="6">
    <source>
        <dbReference type="SAM" id="Phobius"/>
    </source>
</evidence>
<dbReference type="EMBL" id="MU839036">
    <property type="protein sequence ID" value="KAK1762565.1"/>
    <property type="molecule type" value="Genomic_DNA"/>
</dbReference>
<feature type="region of interest" description="Disordered" evidence="5">
    <location>
        <begin position="565"/>
        <end position="584"/>
    </location>
</feature>
<dbReference type="FunFam" id="1.20.1740.10:FF:000025">
    <property type="entry name" value="High-affinity methionine permease"/>
    <property type="match status" value="1"/>
</dbReference>
<evidence type="ECO:0000313" key="7">
    <source>
        <dbReference type="EMBL" id="KAK1762565.1"/>
    </source>
</evidence>
<feature type="transmembrane region" description="Helical" evidence="6">
    <location>
        <begin position="423"/>
        <end position="442"/>
    </location>
</feature>
<proteinExistence type="predicted"/>
<feature type="transmembrane region" description="Helical" evidence="6">
    <location>
        <begin position="214"/>
        <end position="234"/>
    </location>
</feature>
<evidence type="ECO:0000256" key="3">
    <source>
        <dbReference type="ARBA" id="ARBA00022989"/>
    </source>
</evidence>
<dbReference type="GO" id="GO:0016020">
    <property type="term" value="C:membrane"/>
    <property type="evidence" value="ECO:0007669"/>
    <property type="project" value="UniProtKB-SubCell"/>
</dbReference>
<sequence length="584" mass="63811">MSFWRRPFSRRQGDDAAAAQNTDEGEVSDGSLHYVVEKGGNDSLPSYQEAGGAPVETNSPLGYAVGPVTIVFLNISKMIGTGVYSTPSSILVGTGSVGLSMIYWALGFLTSIASLSVYLEYASYFPNRSGSEVVYLEQAFPRPRWFFPTAFAALAVVLSFSSGNSIVLAQYLFRASGHVPTGWEMKGVAVAGYTVAVLLVAFNTRVSYAISNAVGIVKVITLVFIAITGLVVLGGHTRVAEPTANFKNSFDGKATPYGLTNALVKIIFSYAGYENAFNFVNEVKNPVKQLRRNSFIALFIVAILYIFANVAYFAAVPLKDLRAASQISASLFFTAVFGEGNAVKGLNVLIALSSFGNLLAVLLGSARMVRECGRQGVLPFTSFWASTRPFGTPLGPYLLKWFLTVLMVLAPPAGDAFNFIVDLQVYPSTFFNFAMGIGLYLLRWRRKKINLPPPSFRAWHSIIIFKILVDLYLLIMPWYPPLGGKYGGDVSFWYGTYVVTGIVIIGACGVYYAVWVYLLPKVGGYRLRQEVLVLDDGARTHQIIRVPVEEVGHWDATHDSVGRPLGDAHSDSHESQEVVREQKV</sequence>
<name>A0AAJ0BQW8_9PEZI</name>
<dbReference type="PANTHER" id="PTHR11785">
    <property type="entry name" value="AMINO ACID TRANSPORTER"/>
    <property type="match status" value="1"/>
</dbReference>
<dbReference type="InterPro" id="IPR002293">
    <property type="entry name" value="AA/rel_permease1"/>
</dbReference>
<gene>
    <name evidence="7" type="ORF">QBC33DRAFT_501028</name>
</gene>
<comment type="subcellular location">
    <subcellularLocation>
        <location evidence="1">Membrane</location>
        <topology evidence="1">Multi-pass membrane protein</topology>
    </subcellularLocation>
</comment>
<feature type="transmembrane region" description="Helical" evidence="6">
    <location>
        <begin position="101"/>
        <end position="124"/>
    </location>
</feature>
<dbReference type="InterPro" id="IPR050598">
    <property type="entry name" value="AminoAcid_Transporter"/>
</dbReference>
<reference evidence="7" key="1">
    <citation type="submission" date="2023-06" db="EMBL/GenBank/DDBJ databases">
        <title>Genome-scale phylogeny and comparative genomics of the fungal order Sordariales.</title>
        <authorList>
            <consortium name="Lawrence Berkeley National Laboratory"/>
            <person name="Hensen N."/>
            <person name="Bonometti L."/>
            <person name="Westerberg I."/>
            <person name="Brannstrom I.O."/>
            <person name="Guillou S."/>
            <person name="Cros-Aarteil S."/>
            <person name="Calhoun S."/>
            <person name="Haridas S."/>
            <person name="Kuo A."/>
            <person name="Mondo S."/>
            <person name="Pangilinan J."/>
            <person name="Riley R."/>
            <person name="Labutti K."/>
            <person name="Andreopoulos B."/>
            <person name="Lipzen A."/>
            <person name="Chen C."/>
            <person name="Yanf M."/>
            <person name="Daum C."/>
            <person name="Ng V."/>
            <person name="Clum A."/>
            <person name="Steindorff A."/>
            <person name="Ohm R."/>
            <person name="Martin F."/>
            <person name="Silar P."/>
            <person name="Natvig D."/>
            <person name="Lalanne C."/>
            <person name="Gautier V."/>
            <person name="Ament-Velasquez S.L."/>
            <person name="Kruys A."/>
            <person name="Hutchinson M.I."/>
            <person name="Powell A.J."/>
            <person name="Barry K."/>
            <person name="Miller A.N."/>
            <person name="Grigoriev I.V."/>
            <person name="Debuchy R."/>
            <person name="Gladieux P."/>
            <person name="Thoren M.H."/>
            <person name="Johannesson H."/>
        </authorList>
    </citation>
    <scope>NUCLEOTIDE SEQUENCE</scope>
    <source>
        <strain evidence="7">8032-3</strain>
    </source>
</reference>
<feature type="transmembrane region" description="Helical" evidence="6">
    <location>
        <begin position="254"/>
        <end position="273"/>
    </location>
</feature>
<dbReference type="Proteomes" id="UP001244011">
    <property type="component" value="Unassembled WGS sequence"/>
</dbReference>
<evidence type="ECO:0000256" key="2">
    <source>
        <dbReference type="ARBA" id="ARBA00022692"/>
    </source>
</evidence>
<feature type="transmembrane region" description="Helical" evidence="6">
    <location>
        <begin position="294"/>
        <end position="315"/>
    </location>
</feature>
<dbReference type="RefSeq" id="XP_060278778.1">
    <property type="nucleotide sequence ID" value="XM_060425692.1"/>
</dbReference>
<feature type="transmembrane region" description="Helical" evidence="6">
    <location>
        <begin position="348"/>
        <end position="369"/>
    </location>
</feature>
<dbReference type="AlphaFoldDB" id="A0AAJ0BQW8"/>
<dbReference type="Gene3D" id="1.20.1740.10">
    <property type="entry name" value="Amino acid/polyamine transporter I"/>
    <property type="match status" value="1"/>
</dbReference>
<feature type="transmembrane region" description="Helical" evidence="6">
    <location>
        <begin position="463"/>
        <end position="480"/>
    </location>
</feature>
<feature type="transmembrane region" description="Helical" evidence="6">
    <location>
        <begin position="185"/>
        <end position="202"/>
    </location>
</feature>
<evidence type="ECO:0000313" key="8">
    <source>
        <dbReference type="Proteomes" id="UP001244011"/>
    </source>
</evidence>
<comment type="caution">
    <text evidence="7">The sequence shown here is derived from an EMBL/GenBank/DDBJ whole genome shotgun (WGS) entry which is preliminary data.</text>
</comment>
<evidence type="ECO:0000256" key="4">
    <source>
        <dbReference type="ARBA" id="ARBA00023136"/>
    </source>
</evidence>